<dbReference type="Proteomes" id="UP000318509">
    <property type="component" value="Unassembled WGS sequence"/>
</dbReference>
<comment type="caution">
    <text evidence="1">The sequence shown here is derived from an EMBL/GenBank/DDBJ whole genome shotgun (WGS) entry which is preliminary data.</text>
</comment>
<protein>
    <submittedName>
        <fullName evidence="1">Uncharacterized protein</fullName>
    </submittedName>
</protein>
<reference evidence="1 2" key="1">
    <citation type="journal article" date="2019" name="Nat. Microbiol.">
        <title>Mediterranean grassland soil C-N compound turnover is dependent on rainfall and depth, and is mediated by genomically divergent microorganisms.</title>
        <authorList>
            <person name="Diamond S."/>
            <person name="Andeer P.F."/>
            <person name="Li Z."/>
            <person name="Crits-Christoph A."/>
            <person name="Burstein D."/>
            <person name="Anantharaman K."/>
            <person name="Lane K.R."/>
            <person name="Thomas B.C."/>
            <person name="Pan C."/>
            <person name="Northen T.R."/>
            <person name="Banfield J.F."/>
        </authorList>
    </citation>
    <scope>NUCLEOTIDE SEQUENCE [LARGE SCALE GENOMIC DNA]</scope>
    <source>
        <strain evidence="1">NP_3</strain>
    </source>
</reference>
<gene>
    <name evidence="1" type="ORF">E6H00_02225</name>
</gene>
<dbReference type="AlphaFoldDB" id="A0A537KAF2"/>
<evidence type="ECO:0000313" key="1">
    <source>
        <dbReference type="EMBL" id="TMI92749.1"/>
    </source>
</evidence>
<dbReference type="EMBL" id="VBAK01000051">
    <property type="protein sequence ID" value="TMI92749.1"/>
    <property type="molecule type" value="Genomic_DNA"/>
</dbReference>
<sequence>MSAVLLAVFNDYETAERVRVMLVRDGFPTDRVELTASCDLGRASCEPADSLHGKCVQYFRTLLKGDDERQYAEILAQRVANGAATITVLPRGAIETARATEILQQAHPADVVGHDLANQGWEHAAAKHEGYWVQHVWLESSPETDCIYCRLFPGSSH</sequence>
<evidence type="ECO:0000313" key="2">
    <source>
        <dbReference type="Proteomes" id="UP000318509"/>
    </source>
</evidence>
<name>A0A537KAF2_9BACT</name>
<organism evidence="1 2">
    <name type="scientific">Candidatus Segetimicrobium genomatis</name>
    <dbReference type="NCBI Taxonomy" id="2569760"/>
    <lineage>
        <taxon>Bacteria</taxon>
        <taxon>Bacillati</taxon>
        <taxon>Candidatus Sysuimicrobiota</taxon>
        <taxon>Candidatus Sysuimicrobiia</taxon>
        <taxon>Candidatus Sysuimicrobiales</taxon>
        <taxon>Candidatus Segetimicrobiaceae</taxon>
        <taxon>Candidatus Segetimicrobium</taxon>
    </lineage>
</organism>
<accession>A0A537KAF2</accession>
<proteinExistence type="predicted"/>